<dbReference type="GO" id="GO:0010008">
    <property type="term" value="C:endosome membrane"/>
    <property type="evidence" value="ECO:0007669"/>
    <property type="project" value="TreeGrafter"/>
</dbReference>
<dbReference type="PIRSF" id="PIRSF037092">
    <property type="entry name" value="AP3_complex_delta"/>
    <property type="match status" value="1"/>
</dbReference>
<comment type="subunit">
    <text evidence="7">Adaptor protein complex 3 (AP-3) is a heterotetramer.</text>
</comment>
<evidence type="ECO:0000313" key="12">
    <source>
        <dbReference type="Proteomes" id="UP000192927"/>
    </source>
</evidence>
<sequence>MRYAFSTGLPLLYQISKGFTVTAQSSQNILIMFEKSLYDLIRGLRNHKGNEREYIHNSLRECRTEIKGSDMDVKATALLKLVYLEMFGHDMSWASFHVLEVMSSPKYLQKRVGYLGAVQSFRPDTEVLMLATNLLKKDITSPLLPTMSLPMVTIPHIITPSLALSLLSDLLPRTSHSHPTIRKKTIAALYRLALVYPETLRHAWPKIKDLLMDEHEDPSVTAAVINIVCELGWRRPRDFLSLAPRLFDLLVDGGNNWMAIKIIKLFATLTPLEPRLMKKLLPPLSTLIRTTPAMSLLYECINGIVQGGILEGTNGAREGEEIASLCVDKLRGMVIVEGDPNLKYVALLAFNKIVISHPHLVSMHQDVILSCIDDPDISIRLQALDLGASMVNRGILNSVVDRLMRQLSNAPVLTSADLAEIERKRFQGVEPAADSDDEDPAESLRQPDKRADSVPSLPDEYRVTVIRHILGMCSRDTYANITDFDWYIDVLVRLVRLVPSFTEFPEAQPGVNWENRSAELTSADVSSAIGSELRNVAVRVRTVRAEAVGAADSLIAISGREQLFPRTGNGGQGVLPFAAWIVGEYADSLPDRHNTLTSLLHHSVFSSSSETICAYLQAVPKVFASIAARDDESWGTERQSLTSLLLARIAHLYESLTRHPNLEVQERSVEFLELMRVAAEAVASHAEVNNAGPLLLTRALPSLFTGMELNPVAPSAQRKVPLPDGLNLDEPFNHDLAKVLQRANEELVPDPEYAEAERVYHQRPTPKLEIGPAREMIKPANQTGFSYQHNAEEALADVRLAARQRAERNKDDPFYIAHEDTSSGTSTPFHDILKSSNGEVVDIDSIPIMNLDLGDRNPMDDELEKETPKGKHKRVRHFQIATDENIDVEDSAKESTSATANRTIIDSMLPQRSNAKRSLLEVDSSGLVSFSLEDENESITDRRLKSETRKAEEEEMERALKEVERVRLEMQRASERVAVEDGTPLDGTVVKKKKKKKKLPGTATAPQIGVPSGDKRTSGTGSTEAGFVVKAKKKKKVQKPEV</sequence>
<feature type="domain" description="Clathrin/coatomer adaptor adaptin-like N-terminal" evidence="10">
    <location>
        <begin position="51"/>
        <end position="677"/>
    </location>
</feature>
<accession>A0A1W5CRJ8</accession>
<dbReference type="Proteomes" id="UP000192927">
    <property type="component" value="Unassembled WGS sequence"/>
</dbReference>
<evidence type="ECO:0000256" key="1">
    <source>
        <dbReference type="ARBA" id="ARBA00004308"/>
    </source>
</evidence>
<feature type="region of interest" description="Disordered" evidence="9">
    <location>
        <begin position="852"/>
        <end position="872"/>
    </location>
</feature>
<organism evidence="11 12">
    <name type="scientific">Lasallia pustulata</name>
    <dbReference type="NCBI Taxonomy" id="136370"/>
    <lineage>
        <taxon>Eukaryota</taxon>
        <taxon>Fungi</taxon>
        <taxon>Dikarya</taxon>
        <taxon>Ascomycota</taxon>
        <taxon>Pezizomycotina</taxon>
        <taxon>Lecanoromycetes</taxon>
        <taxon>OSLEUM clade</taxon>
        <taxon>Umbilicariomycetidae</taxon>
        <taxon>Umbilicariales</taxon>
        <taxon>Umbilicariaceae</taxon>
        <taxon>Lasallia</taxon>
    </lineage>
</organism>
<keyword evidence="5 7" id="KW-0653">Protein transport</keyword>
<dbReference type="GO" id="GO:0006623">
    <property type="term" value="P:protein targeting to vacuole"/>
    <property type="evidence" value="ECO:0007669"/>
    <property type="project" value="TreeGrafter"/>
</dbReference>
<feature type="compositionally biased region" description="Basic residues" evidence="9">
    <location>
        <begin position="990"/>
        <end position="999"/>
    </location>
</feature>
<dbReference type="InterPro" id="IPR016024">
    <property type="entry name" value="ARM-type_fold"/>
</dbReference>
<keyword evidence="12" id="KW-1185">Reference proteome</keyword>
<evidence type="ECO:0000256" key="4">
    <source>
        <dbReference type="ARBA" id="ARBA00022737"/>
    </source>
</evidence>
<evidence type="ECO:0000256" key="5">
    <source>
        <dbReference type="ARBA" id="ARBA00022927"/>
    </source>
</evidence>
<protein>
    <recommendedName>
        <fullName evidence="7">AP-3 complex subunit delta</fullName>
    </recommendedName>
</protein>
<evidence type="ECO:0000313" key="11">
    <source>
        <dbReference type="EMBL" id="SLM33468.1"/>
    </source>
</evidence>
<keyword evidence="4" id="KW-0677">Repeat</keyword>
<proteinExistence type="inferred from homology"/>
<feature type="compositionally biased region" description="Basic residues" evidence="9">
    <location>
        <begin position="1030"/>
        <end position="1042"/>
    </location>
</feature>
<dbReference type="InterPro" id="IPR011989">
    <property type="entry name" value="ARM-like"/>
</dbReference>
<evidence type="ECO:0000256" key="7">
    <source>
        <dbReference type="PIRNR" id="PIRNR037092"/>
    </source>
</evidence>
<comment type="similarity">
    <text evidence="2 7">Belongs to the adaptor complexes large subunit family.</text>
</comment>
<dbReference type="Pfam" id="PF01602">
    <property type="entry name" value="Adaptin_N"/>
    <property type="match status" value="1"/>
</dbReference>
<feature type="compositionally biased region" description="Basic and acidic residues" evidence="9">
    <location>
        <begin position="853"/>
        <end position="869"/>
    </location>
</feature>
<dbReference type="GO" id="GO:0005794">
    <property type="term" value="C:Golgi apparatus"/>
    <property type="evidence" value="ECO:0007669"/>
    <property type="project" value="UniProtKB-SubCell"/>
</dbReference>
<keyword evidence="6" id="KW-0472">Membrane</keyword>
<keyword evidence="8" id="KW-0175">Coiled coil</keyword>
<dbReference type="InterPro" id="IPR017105">
    <property type="entry name" value="AP3_complex_dsu"/>
</dbReference>
<evidence type="ECO:0000256" key="6">
    <source>
        <dbReference type="ARBA" id="ARBA00023136"/>
    </source>
</evidence>
<dbReference type="GO" id="GO:0030123">
    <property type="term" value="C:AP-3 adaptor complex"/>
    <property type="evidence" value="ECO:0007669"/>
    <property type="project" value="InterPro"/>
</dbReference>
<dbReference type="GO" id="GO:0006896">
    <property type="term" value="P:Golgi to vacuole transport"/>
    <property type="evidence" value="ECO:0007669"/>
    <property type="project" value="TreeGrafter"/>
</dbReference>
<dbReference type="InterPro" id="IPR002553">
    <property type="entry name" value="Clathrin/coatomer_adapt-like_N"/>
</dbReference>
<comment type="function">
    <text evidence="7">Part of the AP-3 complex, an adaptor-related complex which is not clathrin-associated. The complex is associated with the Golgi region as well as more peripheral structures. It facilitates the budding of vesicles from the Golgi membrane.</text>
</comment>
<keyword evidence="3 7" id="KW-0813">Transport</keyword>
<name>A0A1W5CRJ8_9LECA</name>
<comment type="subcellular location">
    <subcellularLocation>
        <location evidence="1">Endomembrane system</location>
    </subcellularLocation>
    <subcellularLocation>
        <location evidence="7">Golgi apparatus</location>
    </subcellularLocation>
</comment>
<dbReference type="PANTHER" id="PTHR22781">
    <property type="entry name" value="DELTA ADAPTIN-RELATED"/>
    <property type="match status" value="1"/>
</dbReference>
<evidence type="ECO:0000256" key="2">
    <source>
        <dbReference type="ARBA" id="ARBA00006613"/>
    </source>
</evidence>
<feature type="region of interest" description="Disordered" evidence="9">
    <location>
        <begin position="429"/>
        <end position="455"/>
    </location>
</feature>
<feature type="region of interest" description="Disordered" evidence="9">
    <location>
        <begin position="988"/>
        <end position="1042"/>
    </location>
</feature>
<evidence type="ECO:0000256" key="8">
    <source>
        <dbReference type="SAM" id="Coils"/>
    </source>
</evidence>
<feature type="coiled-coil region" evidence="8">
    <location>
        <begin position="942"/>
        <end position="976"/>
    </location>
</feature>
<dbReference type="Gene3D" id="1.25.10.10">
    <property type="entry name" value="Leucine-rich Repeat Variant"/>
    <property type="match status" value="1"/>
</dbReference>
<dbReference type="AlphaFoldDB" id="A0A1W5CRJ8"/>
<evidence type="ECO:0000259" key="10">
    <source>
        <dbReference type="Pfam" id="PF01602"/>
    </source>
</evidence>
<reference evidence="12" key="1">
    <citation type="submission" date="2017-03" db="EMBL/GenBank/DDBJ databases">
        <authorList>
            <person name="Sharma R."/>
            <person name="Thines M."/>
        </authorList>
    </citation>
    <scope>NUCLEOTIDE SEQUENCE [LARGE SCALE GENOMIC DNA]</scope>
</reference>
<dbReference type="PANTHER" id="PTHR22781:SF12">
    <property type="entry name" value="AP-3 COMPLEX SUBUNIT DELTA-1"/>
    <property type="match status" value="1"/>
</dbReference>
<evidence type="ECO:0000256" key="3">
    <source>
        <dbReference type="ARBA" id="ARBA00022448"/>
    </source>
</evidence>
<dbReference type="SUPFAM" id="SSF48371">
    <property type="entry name" value="ARM repeat"/>
    <property type="match status" value="1"/>
</dbReference>
<keyword evidence="7" id="KW-0333">Golgi apparatus</keyword>
<dbReference type="EMBL" id="FWEW01000043">
    <property type="protein sequence ID" value="SLM33468.1"/>
    <property type="molecule type" value="Genomic_DNA"/>
</dbReference>
<evidence type="ECO:0000256" key="9">
    <source>
        <dbReference type="SAM" id="MobiDB-lite"/>
    </source>
</evidence>